<evidence type="ECO:0000256" key="1">
    <source>
        <dbReference type="SAM" id="Phobius"/>
    </source>
</evidence>
<keyword evidence="1" id="KW-1133">Transmembrane helix</keyword>
<dbReference type="EMBL" id="CP000786">
    <property type="protein sequence ID" value="ABZ98897.1"/>
    <property type="molecule type" value="Genomic_DNA"/>
</dbReference>
<dbReference type="Gene3D" id="3.40.50.880">
    <property type="match status" value="1"/>
</dbReference>
<accession>B0SND0</accession>
<proteinExistence type="predicted"/>
<dbReference type="InterPro" id="IPR029062">
    <property type="entry name" value="Class_I_gatase-like"/>
</dbReference>
<dbReference type="BioCyc" id="LBIF456481:LEPBI_RS13850-MONOMER"/>
<organism evidence="3 4">
    <name type="scientific">Leptospira biflexa serovar Patoc (strain Patoc 1 / ATCC 23582 / Paris)</name>
    <dbReference type="NCBI Taxonomy" id="456481"/>
    <lineage>
        <taxon>Bacteria</taxon>
        <taxon>Pseudomonadati</taxon>
        <taxon>Spirochaetota</taxon>
        <taxon>Spirochaetia</taxon>
        <taxon>Leptospirales</taxon>
        <taxon>Leptospiraceae</taxon>
        <taxon>Leptospira</taxon>
    </lineage>
</organism>
<dbReference type="InterPro" id="IPR052158">
    <property type="entry name" value="INH-QAR"/>
</dbReference>
<feature type="transmembrane region" description="Helical" evidence="1">
    <location>
        <begin position="16"/>
        <end position="35"/>
    </location>
</feature>
<keyword evidence="1" id="KW-0472">Membrane</keyword>
<dbReference type="RefSeq" id="WP_012389757.1">
    <property type="nucleotide sequence ID" value="NC_010602.1"/>
</dbReference>
<dbReference type="Pfam" id="PF01965">
    <property type="entry name" value="DJ-1_PfpI"/>
    <property type="match status" value="1"/>
</dbReference>
<feature type="domain" description="DJ-1/PfpI" evidence="2">
    <location>
        <begin position="62"/>
        <end position="223"/>
    </location>
</feature>
<dbReference type="InterPro" id="IPR002818">
    <property type="entry name" value="DJ-1/PfpI"/>
</dbReference>
<dbReference type="AlphaFoldDB" id="B0SND0"/>
<dbReference type="PANTHER" id="PTHR43130">
    <property type="entry name" value="ARAC-FAMILY TRANSCRIPTIONAL REGULATOR"/>
    <property type="match status" value="1"/>
</dbReference>
<dbReference type="HOGENOM" id="CLU_730944_0_0_12"/>
<dbReference type="GO" id="GO:0006355">
    <property type="term" value="P:regulation of DNA-templated transcription"/>
    <property type="evidence" value="ECO:0007669"/>
    <property type="project" value="TreeGrafter"/>
</dbReference>
<dbReference type="STRING" id="456481.LEPBI_I2822"/>
<evidence type="ECO:0000313" key="3">
    <source>
        <dbReference type="EMBL" id="ABZ98897.1"/>
    </source>
</evidence>
<dbReference type="PANTHER" id="PTHR43130:SF2">
    <property type="entry name" value="DJ-1_PFPI DOMAIN-CONTAINING PROTEIN"/>
    <property type="match status" value="1"/>
</dbReference>
<dbReference type="OrthoDB" id="6382410at2"/>
<evidence type="ECO:0000259" key="2">
    <source>
        <dbReference type="Pfam" id="PF01965"/>
    </source>
</evidence>
<protein>
    <recommendedName>
        <fullName evidence="2">DJ-1/PfpI domain-containing protein</fullName>
    </recommendedName>
</protein>
<evidence type="ECO:0000313" key="4">
    <source>
        <dbReference type="Proteomes" id="UP000001847"/>
    </source>
</evidence>
<sequence length="375" mass="42560">MKQKSQFLPIHKRAKFISFLSVICLVVCLLTLSLYPESNPKIKKELENIPIKEKHKKPIVAVIGENQYTELTDFLIPFGILKRSGIVKIHALAPNRGIMNLFPALSLEIETSLDDFDSLHPEGADLVIVPAIHNAKNKTIIQWIQNQSKRGATIVGICDGVWTLGHAGLLKDKNATGHWYSMDGLKNQFTDTKWTQNRRYVQDQNIITTTGVTASLPISIAIIEFLADQKKAKRVAEEFGIPNWSANHNSEEFDFTWKHYLTAAKNLTFVWNYETIGMNLYEGIDEVSLALLADSYSRTYKSKAVAIGNHPFRTKSGILILPETKEEETNKIDLNVKIPIDQKPFVLFLENLHEIQKRYGKSTFQFVATQLEFSM</sequence>
<dbReference type="KEGG" id="lbi:LEPBI_I2822"/>
<reference evidence="3 4" key="1">
    <citation type="journal article" date="2008" name="PLoS ONE">
        <title>Genome sequence of the saprophyte Leptospira biflexa provides insights into the evolution of Leptospira and the pathogenesis of leptospirosis.</title>
        <authorList>
            <person name="Picardeau M."/>
            <person name="Bulach D.M."/>
            <person name="Bouchier C."/>
            <person name="Zuerner R.L."/>
            <person name="Zidane N."/>
            <person name="Wilson P.J."/>
            <person name="Creno S."/>
            <person name="Kuczek E.S."/>
            <person name="Bommezzadri S."/>
            <person name="Davis J.C."/>
            <person name="McGrath A."/>
            <person name="Johnson M.J."/>
            <person name="Boursaux-Eude C."/>
            <person name="Seemann T."/>
            <person name="Rouy Z."/>
            <person name="Coppel R.L."/>
            <person name="Rood J.I."/>
            <person name="Lajus A."/>
            <person name="Davies J.K."/>
            <person name="Medigue C."/>
            <person name="Adler B."/>
        </authorList>
    </citation>
    <scope>NUCLEOTIDE SEQUENCE [LARGE SCALE GENOMIC DNA]</scope>
    <source>
        <strain evidence="4">Patoc 1 / ATCC 23582 / Paris</strain>
    </source>
</reference>
<gene>
    <name evidence="3" type="ordered locus">LEPBI_I2822</name>
</gene>
<dbReference type="SUPFAM" id="SSF52317">
    <property type="entry name" value="Class I glutamine amidotransferase-like"/>
    <property type="match status" value="1"/>
</dbReference>
<name>B0SND0_LEPBP</name>
<dbReference type="Proteomes" id="UP000001847">
    <property type="component" value="Chromosome I"/>
</dbReference>
<keyword evidence="1" id="KW-0812">Transmembrane</keyword>
<keyword evidence="4" id="KW-1185">Reference proteome</keyword>